<gene>
    <name evidence="1" type="ORF">METZ01_LOCUS423664</name>
</gene>
<feature type="non-terminal residue" evidence="1">
    <location>
        <position position="43"/>
    </location>
</feature>
<dbReference type="EMBL" id="UINC01168007">
    <property type="protein sequence ID" value="SVD70810.1"/>
    <property type="molecule type" value="Genomic_DNA"/>
</dbReference>
<proteinExistence type="predicted"/>
<dbReference type="AlphaFoldDB" id="A0A382XIY0"/>
<accession>A0A382XIY0</accession>
<evidence type="ECO:0000313" key="1">
    <source>
        <dbReference type="EMBL" id="SVD70810.1"/>
    </source>
</evidence>
<reference evidence="1" key="1">
    <citation type="submission" date="2018-05" db="EMBL/GenBank/DDBJ databases">
        <authorList>
            <person name="Lanie J.A."/>
            <person name="Ng W.-L."/>
            <person name="Kazmierczak K.M."/>
            <person name="Andrzejewski T.M."/>
            <person name="Davidsen T.M."/>
            <person name="Wayne K.J."/>
            <person name="Tettelin H."/>
            <person name="Glass J.I."/>
            <person name="Rusch D."/>
            <person name="Podicherti R."/>
            <person name="Tsui H.-C.T."/>
            <person name="Winkler M.E."/>
        </authorList>
    </citation>
    <scope>NUCLEOTIDE SEQUENCE</scope>
</reference>
<organism evidence="1">
    <name type="scientific">marine metagenome</name>
    <dbReference type="NCBI Taxonomy" id="408172"/>
    <lineage>
        <taxon>unclassified sequences</taxon>
        <taxon>metagenomes</taxon>
        <taxon>ecological metagenomes</taxon>
    </lineage>
</organism>
<sequence>MLNVKCKAGLSEDKVMIASREGIVKNLTGLLGNLALAASLFGV</sequence>
<protein>
    <submittedName>
        <fullName evidence="1">Uncharacterized protein</fullName>
    </submittedName>
</protein>
<name>A0A382XIY0_9ZZZZ</name>